<dbReference type="InterPro" id="IPR028889">
    <property type="entry name" value="USP"/>
</dbReference>
<dbReference type="HOGENOM" id="CLU_349142_0_0_1"/>
<dbReference type="OMA" id="FICNMYL"/>
<keyword evidence="3" id="KW-0645">Protease</keyword>
<dbReference type="InterPro" id="IPR050185">
    <property type="entry name" value="Ub_carboxyl-term_hydrolase"/>
</dbReference>
<proteinExistence type="inferred from homology"/>
<evidence type="ECO:0000259" key="5">
    <source>
        <dbReference type="PROSITE" id="PS50235"/>
    </source>
</evidence>
<protein>
    <recommendedName>
        <fullName evidence="3">Ubiquitin carboxyl-terminal hydrolase</fullName>
        <ecNumber evidence="3">3.4.19.12</ecNumber>
    </recommendedName>
</protein>
<dbReference type="InterPro" id="IPR018200">
    <property type="entry name" value="USP_CS"/>
</dbReference>
<evidence type="ECO:0000313" key="6">
    <source>
        <dbReference type="Ensembl" id="ENSLOCP00000016062.1"/>
    </source>
</evidence>
<dbReference type="PROSITE" id="PS50235">
    <property type="entry name" value="USP_3"/>
    <property type="match status" value="1"/>
</dbReference>
<dbReference type="AlphaFoldDB" id="W5N603"/>
<dbReference type="InterPro" id="IPR001394">
    <property type="entry name" value="Peptidase_C19_UCH"/>
</dbReference>
<feature type="compositionally biased region" description="Basic and acidic residues" evidence="4">
    <location>
        <begin position="562"/>
        <end position="577"/>
    </location>
</feature>
<dbReference type="GeneTree" id="ENSGT00940000160441"/>
<dbReference type="Pfam" id="PF00443">
    <property type="entry name" value="UCH"/>
    <property type="match status" value="1"/>
</dbReference>
<keyword evidence="7" id="KW-1185">Reference proteome</keyword>
<sequence>MAVDTSIAVVSEVQWVPEECPLVELVTVASEQDSLCSQILFRTRKVRPAPEGYKVKACPTGVQGGQPAREVLLQLLGKSEIQALCKRINSQAAEDSPGPTAEQGGWKAVQPADFLAWLAVALQGGLSADLRDSRVHHSFPVIEKWQEKFQRGHFRDILQHLGGKKENEEEAWETFYSLQGKISKNFQSLYSPGQKLCIKKYALSCRGQATGTNSLRLALLCDLESGYICNFYLYSPARLSKHSKCPVVEQVLHHLLRLYYNKGYQVHMDGSASTEGSLAKHFSSLGIQLHFVSFWAGEETPVRPIRLSASQQWSAPAGPEEFAASLSSHLRGWTGPVIFPRPPGSAESSSAVFLTGFWLVAHLGSINAFVLSTLLSQDHSSEVCLYDFSTRLAAQLACEHFVSSPLSPASLSSSSCKPHFTEMPALSGECNSVNNKSGPVTWPEEAHPSTRPCLGLCGLVNSGNSCYLNAALQCLSNTSPLVEYLLSDRNRSDILKLQGEVTCALVRFLSDVWSSRRESLTPVEMRAVVSNLHPQFNSLTQQDAQELLLYLLNGLHEELKNRGDRRPVRGGGRRRDSGTAAPVRGESSIITLLFEGQLHYLTLCMFCDHQTQTSQVFTVLSLPIPAHVYKCSLQDCLELFFQQNTLTCNNRMFCSQCGVKQDTAVLTTLARPPEILILHLKRFDCQGLKKKKLRTNVCFSLENLDLSPYLSASSGKRARYSLYGVVNHSGDLDVGHYTACCRNPVTQNWHKYDDAVVSEIPDYFIQSPNAYILLYSCQQFQPPNIPAISCQRAALSSVRRRKALPAG</sequence>
<dbReference type="GO" id="GO:0014069">
    <property type="term" value="C:postsynaptic density"/>
    <property type="evidence" value="ECO:0000318"/>
    <property type="project" value="GO_Central"/>
</dbReference>
<dbReference type="GO" id="GO:0007265">
    <property type="term" value="P:Ras protein signal transduction"/>
    <property type="evidence" value="ECO:0000318"/>
    <property type="project" value="GO_Central"/>
</dbReference>
<dbReference type="STRING" id="7918.ENSLOCP00000016062"/>
<keyword evidence="3" id="KW-0833">Ubl conjugation pathway</keyword>
<evidence type="ECO:0000313" key="7">
    <source>
        <dbReference type="Proteomes" id="UP000018468"/>
    </source>
</evidence>
<dbReference type="GO" id="GO:0007032">
    <property type="term" value="P:endosome organization"/>
    <property type="evidence" value="ECO:0000318"/>
    <property type="project" value="GO_Central"/>
</dbReference>
<reference evidence="7" key="1">
    <citation type="submission" date="2011-12" db="EMBL/GenBank/DDBJ databases">
        <title>The Draft Genome of Lepisosteus oculatus.</title>
        <authorList>
            <consortium name="The Broad Institute Genome Assembly &amp; Analysis Group"/>
            <consortium name="Computational R&amp;D Group"/>
            <consortium name="and Sequencing Platform"/>
            <person name="Di Palma F."/>
            <person name="Alfoldi J."/>
            <person name="Johnson J."/>
            <person name="Berlin A."/>
            <person name="Gnerre S."/>
            <person name="Jaffe D."/>
            <person name="MacCallum I."/>
            <person name="Young S."/>
            <person name="Walker B.J."/>
            <person name="Lander E.S."/>
            <person name="Lindblad-Toh K."/>
        </authorList>
    </citation>
    <scope>NUCLEOTIDE SEQUENCE [LARGE SCALE GENOMIC DNA]</scope>
</reference>
<dbReference type="GO" id="GO:0030496">
    <property type="term" value="C:midbody"/>
    <property type="evidence" value="ECO:0000318"/>
    <property type="project" value="GO_Central"/>
</dbReference>
<dbReference type="GO" id="GO:0004843">
    <property type="term" value="F:cysteine-type deubiquitinase activity"/>
    <property type="evidence" value="ECO:0000318"/>
    <property type="project" value="GO_Central"/>
</dbReference>
<keyword evidence="3" id="KW-0788">Thiol protease</keyword>
<dbReference type="Pfam" id="PF13843">
    <property type="entry name" value="DDE_Tnp_1_7"/>
    <property type="match status" value="1"/>
</dbReference>
<dbReference type="EMBL" id="AHAT01026084">
    <property type="status" value="NOT_ANNOTATED_CDS"/>
    <property type="molecule type" value="Genomic_DNA"/>
</dbReference>
<dbReference type="Proteomes" id="UP000018468">
    <property type="component" value="Linkage group LG3"/>
</dbReference>
<dbReference type="PANTHER" id="PTHR21646">
    <property type="entry name" value="UBIQUITIN CARBOXYL-TERMINAL HYDROLASE"/>
    <property type="match status" value="1"/>
</dbReference>
<dbReference type="Gene3D" id="3.90.70.10">
    <property type="entry name" value="Cysteine proteinases"/>
    <property type="match status" value="1"/>
</dbReference>
<name>W5N603_LEPOC</name>
<dbReference type="Ensembl" id="ENSLOCT00000016092.1">
    <property type="protein sequence ID" value="ENSLOCP00000016062.1"/>
    <property type="gene ID" value="ENSLOCG00000013040.1"/>
</dbReference>
<evidence type="ECO:0000256" key="4">
    <source>
        <dbReference type="SAM" id="MobiDB-lite"/>
    </source>
</evidence>
<evidence type="ECO:0000256" key="2">
    <source>
        <dbReference type="ARBA" id="ARBA00022801"/>
    </source>
</evidence>
<comment type="similarity">
    <text evidence="3">Belongs to the peptidase C19 family.</text>
</comment>
<dbReference type="Bgee" id="ENSLOCG00000013040">
    <property type="expression patterns" value="Expressed in testis and 3 other cell types or tissues"/>
</dbReference>
<dbReference type="SUPFAM" id="SSF54001">
    <property type="entry name" value="Cysteine proteinases"/>
    <property type="match status" value="1"/>
</dbReference>
<reference evidence="6" key="2">
    <citation type="submission" date="2025-08" db="UniProtKB">
        <authorList>
            <consortium name="Ensembl"/>
        </authorList>
    </citation>
    <scope>IDENTIFICATION</scope>
</reference>
<accession>W5N603</accession>
<evidence type="ECO:0000256" key="3">
    <source>
        <dbReference type="RuleBase" id="RU366025"/>
    </source>
</evidence>
<dbReference type="PANTHER" id="PTHR21646:SF11">
    <property type="entry name" value="INACTIVE UBIQUITIN CARBOXYL-TERMINAL HYDROLASE 50"/>
    <property type="match status" value="1"/>
</dbReference>
<dbReference type="EC" id="3.4.19.12" evidence="3"/>
<dbReference type="eggNOG" id="KOG1868">
    <property type="taxonomic scope" value="Eukaryota"/>
</dbReference>
<dbReference type="PROSITE" id="PS00972">
    <property type="entry name" value="USP_1"/>
    <property type="match status" value="1"/>
</dbReference>
<feature type="region of interest" description="Disordered" evidence="4">
    <location>
        <begin position="562"/>
        <end position="582"/>
    </location>
</feature>
<organism evidence="6 7">
    <name type="scientific">Lepisosteus oculatus</name>
    <name type="common">Spotted gar</name>
    <dbReference type="NCBI Taxonomy" id="7918"/>
    <lineage>
        <taxon>Eukaryota</taxon>
        <taxon>Metazoa</taxon>
        <taxon>Chordata</taxon>
        <taxon>Craniata</taxon>
        <taxon>Vertebrata</taxon>
        <taxon>Euteleostomi</taxon>
        <taxon>Actinopterygii</taxon>
        <taxon>Neopterygii</taxon>
        <taxon>Holostei</taxon>
        <taxon>Semionotiformes</taxon>
        <taxon>Lepisosteidae</taxon>
        <taxon>Lepisosteus</taxon>
    </lineage>
</organism>
<evidence type="ECO:0000256" key="1">
    <source>
        <dbReference type="ARBA" id="ARBA00000707"/>
    </source>
</evidence>
<keyword evidence="2 3" id="KW-0378">Hydrolase</keyword>
<dbReference type="GO" id="GO:0006508">
    <property type="term" value="P:proteolysis"/>
    <property type="evidence" value="ECO:0007669"/>
    <property type="project" value="UniProtKB-KW"/>
</dbReference>
<feature type="domain" description="USP" evidence="5">
    <location>
        <begin position="457"/>
        <end position="778"/>
    </location>
</feature>
<dbReference type="PROSITE" id="PS00973">
    <property type="entry name" value="USP_2"/>
    <property type="match status" value="1"/>
</dbReference>
<dbReference type="InterPro" id="IPR029526">
    <property type="entry name" value="PGBD"/>
</dbReference>
<dbReference type="GO" id="GO:0016579">
    <property type="term" value="P:protein deubiquitination"/>
    <property type="evidence" value="ECO:0007669"/>
    <property type="project" value="InterPro"/>
</dbReference>
<dbReference type="CDD" id="cd02674">
    <property type="entry name" value="Peptidase_C19R"/>
    <property type="match status" value="1"/>
</dbReference>
<dbReference type="InParanoid" id="W5N603"/>
<dbReference type="GO" id="GO:0005829">
    <property type="term" value="C:cytosol"/>
    <property type="evidence" value="ECO:0000318"/>
    <property type="project" value="GO_Central"/>
</dbReference>
<dbReference type="InterPro" id="IPR038765">
    <property type="entry name" value="Papain-like_cys_pep_sf"/>
</dbReference>
<reference evidence="6" key="3">
    <citation type="submission" date="2025-09" db="UniProtKB">
        <authorList>
            <consortium name="Ensembl"/>
        </authorList>
    </citation>
    <scope>IDENTIFICATION</scope>
</reference>
<comment type="catalytic activity">
    <reaction evidence="1 3">
        <text>Thiol-dependent hydrolysis of ester, thioester, amide, peptide and isopeptide bonds formed by the C-terminal Gly of ubiquitin (a 76-residue protein attached to proteins as an intracellular targeting signal).</text>
        <dbReference type="EC" id="3.4.19.12"/>
    </reaction>
</comment>